<feature type="transmembrane region" description="Helical" evidence="10">
    <location>
        <begin position="56"/>
        <end position="78"/>
    </location>
</feature>
<accession>B0X046</accession>
<comment type="similarity">
    <text evidence="10">Belongs to the insect chemoreceptor superfamily. Heteromeric odorant receptor channel (TC 1.A.69) family.</text>
</comment>
<dbReference type="VEuPathDB" id="VectorBase:CPIJ012952"/>
<evidence type="ECO:0000256" key="4">
    <source>
        <dbReference type="ARBA" id="ARBA00022692"/>
    </source>
</evidence>
<dbReference type="KEGG" id="cqu:CpipJ_CPIJ012952"/>
<evidence type="ECO:0000256" key="1">
    <source>
        <dbReference type="ARBA" id="ARBA00004651"/>
    </source>
</evidence>
<evidence type="ECO:0000256" key="8">
    <source>
        <dbReference type="ARBA" id="ARBA00023170"/>
    </source>
</evidence>
<dbReference type="GO" id="GO:0004984">
    <property type="term" value="F:olfactory receptor activity"/>
    <property type="evidence" value="ECO:0007669"/>
    <property type="project" value="InterPro"/>
</dbReference>
<evidence type="ECO:0000256" key="6">
    <source>
        <dbReference type="ARBA" id="ARBA00022989"/>
    </source>
</evidence>
<dbReference type="VEuPathDB" id="VectorBase:CQUJHB016526"/>
<gene>
    <name evidence="12" type="primary">6045708</name>
    <name evidence="11" type="ORF">CpipJ_CPIJ012952</name>
</gene>
<dbReference type="eggNOG" id="ENOG502TM0Q">
    <property type="taxonomic scope" value="Eukaryota"/>
</dbReference>
<evidence type="ECO:0000256" key="5">
    <source>
        <dbReference type="ARBA" id="ARBA00022725"/>
    </source>
</evidence>
<evidence type="ECO:0000256" key="2">
    <source>
        <dbReference type="ARBA" id="ARBA00022475"/>
    </source>
</evidence>
<dbReference type="GO" id="GO:0007165">
    <property type="term" value="P:signal transduction"/>
    <property type="evidence" value="ECO:0007669"/>
    <property type="project" value="UniProtKB-KW"/>
</dbReference>
<sequence length="401" mass="45920">MEFVKRYFVRHRNLWSSEFKNPKALYESASESAMRLADICGAEIFRQNYTRKNGRLALLYADFTLYLVLSFWCITVLWGQLLDVMFCVVMIGGAVQAFAKIHSYTNPTIHELQMCNLENFQNVRKYDEFEEAMWNAATFCKFAVIFYAIFAKIMIGLIVAYSIVSSLVGEHYVLPFGYFFPWIDRDTLAGYLINFAYQSTLLVYGYCGLQASDLVFIFFIIHAIARLEIIIVYLKKLDLLTQSPELERNGSVINELLDDIIEKHIQHTGNLSDLDDVLQNGIYVNFGSLVAQTVFSCYILVTADEIWYTGSAVAFGSALQLFSACLMGTLLSSKNDQLIREIYDISWNNLPIEAQKSLQLLLHSAQQPMVLSDGFNAVDLFYFVTIYKQIYSFVAMLLNFN</sequence>
<keyword evidence="6 10" id="KW-1133">Transmembrane helix</keyword>
<dbReference type="HOGENOM" id="CLU_044523_1_0_1"/>
<dbReference type="GO" id="GO:0005549">
    <property type="term" value="F:odorant binding"/>
    <property type="evidence" value="ECO:0007669"/>
    <property type="project" value="InterPro"/>
</dbReference>
<comment type="subcellular location">
    <subcellularLocation>
        <location evidence="1 10">Cell membrane</location>
        <topology evidence="1 10">Multi-pass membrane protein</topology>
    </subcellularLocation>
</comment>
<evidence type="ECO:0000256" key="7">
    <source>
        <dbReference type="ARBA" id="ARBA00023136"/>
    </source>
</evidence>
<feature type="transmembrane region" description="Helical" evidence="10">
    <location>
        <begin position="188"/>
        <end position="207"/>
    </location>
</feature>
<dbReference type="Proteomes" id="UP000002320">
    <property type="component" value="Unassembled WGS sequence"/>
</dbReference>
<reference evidence="12" key="2">
    <citation type="submission" date="2021-02" db="UniProtKB">
        <authorList>
            <consortium name="EnsemblMetazoa"/>
        </authorList>
    </citation>
    <scope>IDENTIFICATION</scope>
    <source>
        <strain evidence="12">JHB</strain>
    </source>
</reference>
<keyword evidence="8 10" id="KW-0675">Receptor</keyword>
<evidence type="ECO:0000313" key="11">
    <source>
        <dbReference type="EMBL" id="EDS37921.1"/>
    </source>
</evidence>
<evidence type="ECO:0000256" key="10">
    <source>
        <dbReference type="RuleBase" id="RU351113"/>
    </source>
</evidence>
<dbReference type="InterPro" id="IPR004117">
    <property type="entry name" value="7tm6_olfct_rcpt"/>
</dbReference>
<dbReference type="AlphaFoldDB" id="B0X046"/>
<dbReference type="EMBL" id="DS232228">
    <property type="protein sequence ID" value="EDS37921.1"/>
    <property type="molecule type" value="Genomic_DNA"/>
</dbReference>
<feature type="transmembrane region" description="Helical" evidence="10">
    <location>
        <begin position="84"/>
        <end position="101"/>
    </location>
</feature>
<evidence type="ECO:0000313" key="13">
    <source>
        <dbReference type="Proteomes" id="UP000002320"/>
    </source>
</evidence>
<keyword evidence="4 10" id="KW-0812">Transmembrane</keyword>
<evidence type="ECO:0000256" key="9">
    <source>
        <dbReference type="ARBA" id="ARBA00023224"/>
    </source>
</evidence>
<organism>
    <name type="scientific">Culex quinquefasciatus</name>
    <name type="common">Southern house mosquito</name>
    <name type="synonym">Culex pungens</name>
    <dbReference type="NCBI Taxonomy" id="7176"/>
    <lineage>
        <taxon>Eukaryota</taxon>
        <taxon>Metazoa</taxon>
        <taxon>Ecdysozoa</taxon>
        <taxon>Arthropoda</taxon>
        <taxon>Hexapoda</taxon>
        <taxon>Insecta</taxon>
        <taxon>Pterygota</taxon>
        <taxon>Neoptera</taxon>
        <taxon>Endopterygota</taxon>
        <taxon>Diptera</taxon>
        <taxon>Nematocera</taxon>
        <taxon>Culicoidea</taxon>
        <taxon>Culicidae</taxon>
        <taxon>Culicinae</taxon>
        <taxon>Culicini</taxon>
        <taxon>Culex</taxon>
        <taxon>Culex</taxon>
    </lineage>
</organism>
<dbReference type="OrthoDB" id="6765072at2759"/>
<keyword evidence="13" id="KW-1185">Reference proteome</keyword>
<reference evidence="11" key="1">
    <citation type="submission" date="2007-03" db="EMBL/GenBank/DDBJ databases">
        <title>Annotation of Culex pipiens quinquefasciatus.</title>
        <authorList>
            <consortium name="The Broad Institute Genome Sequencing Platform"/>
            <person name="Atkinson P.W."/>
            <person name="Hemingway J."/>
            <person name="Christensen B.M."/>
            <person name="Higgs S."/>
            <person name="Kodira C."/>
            <person name="Hannick L."/>
            <person name="Megy K."/>
            <person name="O'Leary S."/>
            <person name="Pearson M."/>
            <person name="Haas B.J."/>
            <person name="Mauceli E."/>
            <person name="Wortman J.R."/>
            <person name="Lee N.H."/>
            <person name="Guigo R."/>
            <person name="Stanke M."/>
            <person name="Alvarado L."/>
            <person name="Amedeo P."/>
            <person name="Antoine C.H."/>
            <person name="Arensburger P."/>
            <person name="Bidwell S.L."/>
            <person name="Crawford M."/>
            <person name="Camaro F."/>
            <person name="Devon K."/>
            <person name="Engels R."/>
            <person name="Hammond M."/>
            <person name="Howarth C."/>
            <person name="Koehrsen M."/>
            <person name="Lawson D."/>
            <person name="Montgomery P."/>
            <person name="Nene V."/>
            <person name="Nusbaum C."/>
            <person name="Puiu D."/>
            <person name="Romero-Severson J."/>
            <person name="Severson D.W."/>
            <person name="Shumway M."/>
            <person name="Sisk P."/>
            <person name="Stolte C."/>
            <person name="Zeng Q."/>
            <person name="Eisenstadt E."/>
            <person name="Fraser-Liggett C."/>
            <person name="Strausberg R."/>
            <person name="Galagan J."/>
            <person name="Birren B."/>
            <person name="Collins F.H."/>
        </authorList>
    </citation>
    <scope>NUCLEOTIDE SEQUENCE [LARGE SCALE GENOMIC DNA]</scope>
    <source>
        <strain evidence="11">JHB</strain>
    </source>
</reference>
<dbReference type="PANTHER" id="PTHR21137">
    <property type="entry name" value="ODORANT RECEPTOR"/>
    <property type="match status" value="1"/>
</dbReference>
<feature type="transmembrane region" description="Helical" evidence="10">
    <location>
        <begin position="282"/>
        <end position="301"/>
    </location>
</feature>
<dbReference type="EnsemblMetazoa" id="CPIJ012952-RA">
    <property type="protein sequence ID" value="CPIJ012952-PA"/>
    <property type="gene ID" value="CPIJ012952"/>
</dbReference>
<proteinExistence type="inferred from homology"/>
<dbReference type="GO" id="GO:0005886">
    <property type="term" value="C:plasma membrane"/>
    <property type="evidence" value="ECO:0007669"/>
    <property type="project" value="UniProtKB-SubCell"/>
</dbReference>
<keyword evidence="9 10" id="KW-0807">Transducer</keyword>
<feature type="transmembrane region" description="Helical" evidence="10">
    <location>
        <begin position="313"/>
        <end position="331"/>
    </location>
</feature>
<keyword evidence="2" id="KW-1003">Cell membrane</keyword>
<protein>
    <recommendedName>
        <fullName evidence="10">Odorant receptor</fullName>
    </recommendedName>
</protein>
<dbReference type="OMA" id="MYESACD"/>
<keyword evidence="5 10" id="KW-0552">Olfaction</keyword>
<feature type="transmembrane region" description="Helical" evidence="10">
    <location>
        <begin position="214"/>
        <end position="234"/>
    </location>
</feature>
<dbReference type="Pfam" id="PF02949">
    <property type="entry name" value="7tm_6"/>
    <property type="match status" value="1"/>
</dbReference>
<comment type="caution">
    <text evidence="10">Lacks conserved residue(s) required for the propagation of feature annotation.</text>
</comment>
<keyword evidence="7 10" id="KW-0472">Membrane</keyword>
<keyword evidence="3 10" id="KW-0716">Sensory transduction</keyword>
<feature type="transmembrane region" description="Helical" evidence="10">
    <location>
        <begin position="142"/>
        <end position="168"/>
    </location>
</feature>
<dbReference type="InParanoid" id="B0X046"/>
<evidence type="ECO:0000256" key="3">
    <source>
        <dbReference type="ARBA" id="ARBA00022606"/>
    </source>
</evidence>
<dbReference type="PANTHER" id="PTHR21137:SF35">
    <property type="entry name" value="ODORANT RECEPTOR 19A-RELATED"/>
    <property type="match status" value="1"/>
</dbReference>
<name>B0X046_CULQU</name>
<feature type="transmembrane region" description="Helical" evidence="10">
    <location>
        <begin position="380"/>
        <end position="400"/>
    </location>
</feature>
<evidence type="ECO:0000313" key="12">
    <source>
        <dbReference type="EnsemblMetazoa" id="CPIJ012952-PA"/>
    </source>
</evidence>